<keyword evidence="2" id="KW-0732">Signal</keyword>
<gene>
    <name evidence="3" type="ORF">H9966_03335</name>
</gene>
<evidence type="ECO:0000313" key="4">
    <source>
        <dbReference type="Proteomes" id="UP000824055"/>
    </source>
</evidence>
<reference evidence="3" key="2">
    <citation type="submission" date="2021-04" db="EMBL/GenBank/DDBJ databases">
        <authorList>
            <person name="Gilroy R."/>
        </authorList>
    </citation>
    <scope>NUCLEOTIDE SEQUENCE</scope>
    <source>
        <strain evidence="3">ChiHecec3B27-8219</strain>
    </source>
</reference>
<evidence type="ECO:0000256" key="2">
    <source>
        <dbReference type="SAM" id="SignalP"/>
    </source>
</evidence>
<organism evidence="3 4">
    <name type="scientific">Candidatus Prevotella avicola</name>
    <dbReference type="NCBI Taxonomy" id="2838738"/>
    <lineage>
        <taxon>Bacteria</taxon>
        <taxon>Pseudomonadati</taxon>
        <taxon>Bacteroidota</taxon>
        <taxon>Bacteroidia</taxon>
        <taxon>Bacteroidales</taxon>
        <taxon>Prevotellaceae</taxon>
        <taxon>Prevotella</taxon>
    </lineage>
</organism>
<dbReference type="AlphaFoldDB" id="A0A9D2FYR6"/>
<accession>A0A9D2FYR6</accession>
<evidence type="ECO:0000256" key="1">
    <source>
        <dbReference type="SAM" id="MobiDB-lite"/>
    </source>
</evidence>
<evidence type="ECO:0008006" key="5">
    <source>
        <dbReference type="Google" id="ProtNLM"/>
    </source>
</evidence>
<feature type="region of interest" description="Disordered" evidence="1">
    <location>
        <begin position="188"/>
        <end position="266"/>
    </location>
</feature>
<proteinExistence type="predicted"/>
<name>A0A9D2FYR6_9BACT</name>
<evidence type="ECO:0000313" key="3">
    <source>
        <dbReference type="EMBL" id="HIZ68905.1"/>
    </source>
</evidence>
<sequence>MRTLLFHTLLYLGVLMAATPAMAQKTCVIADAETHVPIRDALVHTDNGVWARTDYRGYFTIKYPFDSAEVSKKGYLSTTVYLETLPDSVFLLPEAHQLSTVEVWGKANESINHMADQIQEEVAEQPRAVTGIGFDLGGLFDQRARRDRKHLKKAKELMRQMDEQGDPVIEEYEQATGRKYVEGVDSLAPANEAPDGEYMRPVSPDGVPPADYDNADELPLNPAGSGKPVSPSTEKGAPAVPLEGALPSVPKDEEPAMVGESGVDLR</sequence>
<dbReference type="Proteomes" id="UP000824055">
    <property type="component" value="Unassembled WGS sequence"/>
</dbReference>
<comment type="caution">
    <text evidence="3">The sequence shown here is derived from an EMBL/GenBank/DDBJ whole genome shotgun (WGS) entry which is preliminary data.</text>
</comment>
<reference evidence="3" key="1">
    <citation type="journal article" date="2021" name="PeerJ">
        <title>Extensive microbial diversity within the chicken gut microbiome revealed by metagenomics and culture.</title>
        <authorList>
            <person name="Gilroy R."/>
            <person name="Ravi A."/>
            <person name="Getino M."/>
            <person name="Pursley I."/>
            <person name="Horton D.L."/>
            <person name="Alikhan N.F."/>
            <person name="Baker D."/>
            <person name="Gharbi K."/>
            <person name="Hall N."/>
            <person name="Watson M."/>
            <person name="Adriaenssens E.M."/>
            <person name="Foster-Nyarko E."/>
            <person name="Jarju S."/>
            <person name="Secka A."/>
            <person name="Antonio M."/>
            <person name="Oren A."/>
            <person name="Chaudhuri R.R."/>
            <person name="La Ragione R."/>
            <person name="Hildebrand F."/>
            <person name="Pallen M.J."/>
        </authorList>
    </citation>
    <scope>NUCLEOTIDE SEQUENCE</scope>
    <source>
        <strain evidence="3">ChiHecec3B27-8219</strain>
    </source>
</reference>
<feature type="chain" id="PRO_5038562925" description="Carboxypeptidase regulatory-like domain-containing protein" evidence="2">
    <location>
        <begin position="24"/>
        <end position="266"/>
    </location>
</feature>
<dbReference type="EMBL" id="DXBE01000026">
    <property type="protein sequence ID" value="HIZ68905.1"/>
    <property type="molecule type" value="Genomic_DNA"/>
</dbReference>
<feature type="signal peptide" evidence="2">
    <location>
        <begin position="1"/>
        <end position="23"/>
    </location>
</feature>
<protein>
    <recommendedName>
        <fullName evidence="5">Carboxypeptidase regulatory-like domain-containing protein</fullName>
    </recommendedName>
</protein>